<comment type="caution">
    <text evidence="4">The sequence shown here is derived from an EMBL/GenBank/DDBJ whole genome shotgun (WGS) entry which is preliminary data.</text>
</comment>
<dbReference type="GO" id="GO:0004022">
    <property type="term" value="F:alcohol dehydrogenase (NAD+) activity"/>
    <property type="evidence" value="ECO:0007669"/>
    <property type="project" value="TreeGrafter"/>
</dbReference>
<dbReference type="Pfam" id="PF00465">
    <property type="entry name" value="Fe-ADH"/>
    <property type="match status" value="1"/>
</dbReference>
<accession>A0A1S8S7G8</accession>
<keyword evidence="1" id="KW-0560">Oxidoreductase</keyword>
<evidence type="ECO:0000256" key="1">
    <source>
        <dbReference type="ARBA" id="ARBA00023002"/>
    </source>
</evidence>
<protein>
    <submittedName>
        <fullName evidence="4">Aldehyde-alcohol dehydrogenase</fullName>
    </submittedName>
</protein>
<dbReference type="InterPro" id="IPR039697">
    <property type="entry name" value="Alcohol_dehydrogenase_Fe"/>
</dbReference>
<reference evidence="4 5" key="1">
    <citation type="submission" date="2016-05" db="EMBL/GenBank/DDBJ databases">
        <title>Microbial solvent formation.</title>
        <authorList>
            <person name="Poehlein A."/>
            <person name="Montoya Solano J.D."/>
            <person name="Flitsch S."/>
            <person name="Krabben P."/>
            <person name="Duerre P."/>
            <person name="Daniel R."/>
        </authorList>
    </citation>
    <scope>NUCLEOTIDE SEQUENCE [LARGE SCALE GENOMIC DNA]</scope>
    <source>
        <strain evidence="4 5">DSM 53</strain>
    </source>
</reference>
<dbReference type="Proteomes" id="UP000190973">
    <property type="component" value="Unassembled WGS sequence"/>
</dbReference>
<gene>
    <name evidence="4" type="primary">adhE_3</name>
    <name evidence="4" type="ORF">CLBCK_23360</name>
</gene>
<sequence length="331" mass="37699">MRQLMLGPVIYKYNDCKTFCREFHIGKDDLIITRKEIYNNCLKFNVNEAAVLFKENYGIGDMSEDIVESMYEHVRRISHERIIAIGEKCILEIGKLFSLTNISPVVDLYNNKLEIIKEKELVLVPTKLGIGSEVNNVSALELKENNMKVSLVADELYADSTVMITELLSKLPLDLLISSSINALIQAIESYLSPRATEYTRLFSLKAVEILFTSYKNITNKEMVMSSHILDDFLLAGNYSEIAFANTGGKDLDLIKKALRKKDNTVMYGEANYITFVEMLKSYQGIYPDSEIRTLSRFFANLLECDTSEVLEQVENLLCKLIVKSSSSKRR</sequence>
<organism evidence="4 5">
    <name type="scientific">Clostridium beijerinckii</name>
    <name type="common">Clostridium MP</name>
    <dbReference type="NCBI Taxonomy" id="1520"/>
    <lineage>
        <taxon>Bacteria</taxon>
        <taxon>Bacillati</taxon>
        <taxon>Bacillota</taxon>
        <taxon>Clostridia</taxon>
        <taxon>Eubacteriales</taxon>
        <taxon>Clostridiaceae</taxon>
        <taxon>Clostridium</taxon>
    </lineage>
</organism>
<dbReference type="PANTHER" id="PTHR11496">
    <property type="entry name" value="ALCOHOL DEHYDROGENASE"/>
    <property type="match status" value="1"/>
</dbReference>
<evidence type="ECO:0000313" key="4">
    <source>
        <dbReference type="EMBL" id="OOM61451.1"/>
    </source>
</evidence>
<evidence type="ECO:0000313" key="5">
    <source>
        <dbReference type="Proteomes" id="UP000190973"/>
    </source>
</evidence>
<evidence type="ECO:0000259" key="3">
    <source>
        <dbReference type="Pfam" id="PF25137"/>
    </source>
</evidence>
<feature type="domain" description="Fe-containing alcohol dehydrogenase-like C-terminal" evidence="3">
    <location>
        <begin position="177"/>
        <end position="321"/>
    </location>
</feature>
<dbReference type="InterPro" id="IPR001670">
    <property type="entry name" value="ADH_Fe/GldA"/>
</dbReference>
<evidence type="ECO:0000259" key="2">
    <source>
        <dbReference type="Pfam" id="PF00465"/>
    </source>
</evidence>
<dbReference type="SUPFAM" id="SSF56796">
    <property type="entry name" value="Dehydroquinate synthase-like"/>
    <property type="match status" value="1"/>
</dbReference>
<dbReference type="Pfam" id="PF25137">
    <property type="entry name" value="ADH_Fe_C"/>
    <property type="match status" value="1"/>
</dbReference>
<dbReference type="EMBL" id="LZZI01000036">
    <property type="protein sequence ID" value="OOM61451.1"/>
    <property type="molecule type" value="Genomic_DNA"/>
</dbReference>
<dbReference type="Gene3D" id="1.20.1090.10">
    <property type="entry name" value="Dehydroquinate synthase-like - alpha domain"/>
    <property type="match status" value="1"/>
</dbReference>
<dbReference type="AlphaFoldDB" id="A0A1S8S7G8"/>
<dbReference type="GO" id="GO:0046872">
    <property type="term" value="F:metal ion binding"/>
    <property type="evidence" value="ECO:0007669"/>
    <property type="project" value="InterPro"/>
</dbReference>
<dbReference type="Gene3D" id="3.40.50.1970">
    <property type="match status" value="1"/>
</dbReference>
<dbReference type="RefSeq" id="WP_077838910.1">
    <property type="nucleotide sequence ID" value="NZ_JABTAE010000001.1"/>
</dbReference>
<name>A0A1S8S7G8_CLOBE</name>
<dbReference type="PANTHER" id="PTHR11496:SF83">
    <property type="entry name" value="HYDROXYACID-OXOACID TRANSHYDROGENASE, MITOCHONDRIAL"/>
    <property type="match status" value="1"/>
</dbReference>
<feature type="domain" description="Alcohol dehydrogenase iron-type/glycerol dehydrogenase GldA" evidence="2">
    <location>
        <begin position="26"/>
        <end position="163"/>
    </location>
</feature>
<proteinExistence type="predicted"/>
<dbReference type="InterPro" id="IPR056798">
    <property type="entry name" value="ADH_Fe_C"/>
</dbReference>